<comment type="subcellular location">
    <subcellularLocation>
        <location evidence="1">Membrane</location>
        <topology evidence="1">Multi-pass membrane protein</topology>
    </subcellularLocation>
</comment>
<evidence type="ECO:0000313" key="9">
    <source>
        <dbReference type="Proteomes" id="UP000734854"/>
    </source>
</evidence>
<dbReference type="Pfam" id="PF00953">
    <property type="entry name" value="Glycos_transf_4"/>
    <property type="match status" value="1"/>
</dbReference>
<evidence type="ECO:0000256" key="4">
    <source>
        <dbReference type="ARBA" id="ARBA00022692"/>
    </source>
</evidence>
<dbReference type="InterPro" id="IPR003524">
    <property type="entry name" value="PNAcMuramoyl-5peptid_Trfase"/>
</dbReference>
<sequence>MCSAAPHPVCLGFHPTKWLLSAPSSARTWIAPPRFRSASQRCRSLSGGRMRKRRQLLLPMASFSFDEDSMDIPTLVDDGYGVSGEDTSYMSSSDDEDYDADLLVSTVTDVELASNKDRYETSDPSLTVTAHRFATLRGWRRRRTRKGMLISMTLVAFLVGFLLFFDWCSWQIVRMPLEPFFLTHPFTLSAVISAFAGFLFVPIVDTMRIYQIIRKDGPTSHWSKKGTPIMGGLFFIPVAIAVASVKAGNNSAAFGAVIGTISFATIGLFDDLLSCNNSQNSGLPGLAKFGLQIVAGTLFSFWLDSAHISTPYNINGVNMTDGLDGLAGGCAALAFMGMSIAVLPINPELAIFGSSMCGACIGFLFHNRHKASVFMGDVGALALGGALAAMAALSGMFFPLFISSGIFMLENLSVIMQVFHKRASKLLYKRKSRRGIVRTTSIYHYFELCGVQEPLIVGGAYIVSFILALVAGYVGLISA</sequence>
<feature type="transmembrane region" description="Helical" evidence="7">
    <location>
        <begin position="372"/>
        <end position="393"/>
    </location>
</feature>
<dbReference type="PROSITE" id="PS01348">
    <property type="entry name" value="MRAY_2"/>
    <property type="match status" value="1"/>
</dbReference>
<feature type="transmembrane region" description="Helical" evidence="7">
    <location>
        <begin position="147"/>
        <end position="165"/>
    </location>
</feature>
<dbReference type="PANTHER" id="PTHR22926:SF5">
    <property type="entry name" value="PHOSPHO-N-ACETYLMURAMOYL-PENTAPEPTIDE-TRANSFERASE HOMOLOG"/>
    <property type="match status" value="1"/>
</dbReference>
<evidence type="ECO:0000256" key="7">
    <source>
        <dbReference type="SAM" id="Phobius"/>
    </source>
</evidence>
<feature type="transmembrane region" description="Helical" evidence="7">
    <location>
        <begin position="349"/>
        <end position="366"/>
    </location>
</feature>
<protein>
    <recommendedName>
        <fullName evidence="10">Phospho-N-acetylmuramoyl-pentapeptide-transferase</fullName>
    </recommendedName>
</protein>
<dbReference type="InterPro" id="IPR018480">
    <property type="entry name" value="PNAcMuramoyl-5peptid_Trfase_CS"/>
</dbReference>
<dbReference type="GO" id="GO:0044038">
    <property type="term" value="P:cell wall macromolecule biosynthetic process"/>
    <property type="evidence" value="ECO:0007669"/>
    <property type="project" value="TreeGrafter"/>
</dbReference>
<dbReference type="GO" id="GO:0008963">
    <property type="term" value="F:phospho-N-acetylmuramoyl-pentapeptide-transferase activity"/>
    <property type="evidence" value="ECO:0007669"/>
    <property type="project" value="InterPro"/>
</dbReference>
<feature type="transmembrane region" description="Helical" evidence="7">
    <location>
        <begin position="251"/>
        <end position="273"/>
    </location>
</feature>
<feature type="transmembrane region" description="Helical" evidence="7">
    <location>
        <begin position="323"/>
        <end position="342"/>
    </location>
</feature>
<comment type="caution">
    <text evidence="8">The sequence shown here is derived from an EMBL/GenBank/DDBJ whole genome shotgun (WGS) entry which is preliminary data.</text>
</comment>
<evidence type="ECO:0000256" key="3">
    <source>
        <dbReference type="ARBA" id="ARBA00022679"/>
    </source>
</evidence>
<evidence type="ECO:0008006" key="10">
    <source>
        <dbReference type="Google" id="ProtNLM"/>
    </source>
</evidence>
<proteinExistence type="inferred from homology"/>
<dbReference type="GO" id="GO:0005886">
    <property type="term" value="C:plasma membrane"/>
    <property type="evidence" value="ECO:0007669"/>
    <property type="project" value="TreeGrafter"/>
</dbReference>
<evidence type="ECO:0000256" key="1">
    <source>
        <dbReference type="ARBA" id="ARBA00004141"/>
    </source>
</evidence>
<dbReference type="PANTHER" id="PTHR22926">
    <property type="entry name" value="PHOSPHO-N-ACETYLMURAMOYL-PENTAPEPTIDE-TRANSFERASE"/>
    <property type="match status" value="1"/>
</dbReference>
<evidence type="ECO:0000313" key="8">
    <source>
        <dbReference type="EMBL" id="KAG6487481.1"/>
    </source>
</evidence>
<dbReference type="CDD" id="cd06852">
    <property type="entry name" value="GT_MraY"/>
    <property type="match status" value="1"/>
</dbReference>
<keyword evidence="6 7" id="KW-0472">Membrane</keyword>
<evidence type="ECO:0000256" key="5">
    <source>
        <dbReference type="ARBA" id="ARBA00022989"/>
    </source>
</evidence>
<evidence type="ECO:0000256" key="2">
    <source>
        <dbReference type="ARBA" id="ARBA00005583"/>
    </source>
</evidence>
<dbReference type="Proteomes" id="UP000734854">
    <property type="component" value="Unassembled WGS sequence"/>
</dbReference>
<reference evidence="8 9" key="1">
    <citation type="submission" date="2020-08" db="EMBL/GenBank/DDBJ databases">
        <title>Plant Genome Project.</title>
        <authorList>
            <person name="Zhang R.-G."/>
        </authorList>
    </citation>
    <scope>NUCLEOTIDE SEQUENCE [LARGE SCALE GENOMIC DNA]</scope>
    <source>
        <tissue evidence="8">Rhizome</tissue>
    </source>
</reference>
<evidence type="ECO:0000256" key="6">
    <source>
        <dbReference type="ARBA" id="ARBA00023136"/>
    </source>
</evidence>
<dbReference type="InterPro" id="IPR000715">
    <property type="entry name" value="Glycosyl_transferase_4"/>
</dbReference>
<dbReference type="GO" id="GO:0071555">
    <property type="term" value="P:cell wall organization"/>
    <property type="evidence" value="ECO:0007669"/>
    <property type="project" value="TreeGrafter"/>
</dbReference>
<keyword evidence="9" id="KW-1185">Reference proteome</keyword>
<dbReference type="AlphaFoldDB" id="A0A8J5FXH0"/>
<keyword evidence="5 7" id="KW-1133">Transmembrane helix</keyword>
<keyword evidence="4 7" id="KW-0812">Transmembrane</keyword>
<accession>A0A8J5FXH0</accession>
<keyword evidence="3" id="KW-0808">Transferase</keyword>
<feature type="transmembrane region" description="Helical" evidence="7">
    <location>
        <begin position="185"/>
        <end position="205"/>
    </location>
</feature>
<dbReference type="EMBL" id="JACMSC010000015">
    <property type="protein sequence ID" value="KAG6487481.1"/>
    <property type="molecule type" value="Genomic_DNA"/>
</dbReference>
<feature type="transmembrane region" description="Helical" evidence="7">
    <location>
        <begin position="455"/>
        <end position="476"/>
    </location>
</feature>
<comment type="similarity">
    <text evidence="2">Belongs to the glycosyltransferase 4 family. MraY subfamily.</text>
</comment>
<gene>
    <name evidence="8" type="ORF">ZIOFF_056067</name>
</gene>
<organism evidence="8 9">
    <name type="scientific">Zingiber officinale</name>
    <name type="common">Ginger</name>
    <name type="synonym">Amomum zingiber</name>
    <dbReference type="NCBI Taxonomy" id="94328"/>
    <lineage>
        <taxon>Eukaryota</taxon>
        <taxon>Viridiplantae</taxon>
        <taxon>Streptophyta</taxon>
        <taxon>Embryophyta</taxon>
        <taxon>Tracheophyta</taxon>
        <taxon>Spermatophyta</taxon>
        <taxon>Magnoliopsida</taxon>
        <taxon>Liliopsida</taxon>
        <taxon>Zingiberales</taxon>
        <taxon>Zingiberaceae</taxon>
        <taxon>Zingiber</taxon>
    </lineage>
</organism>
<name>A0A8J5FXH0_ZINOF</name>
<feature type="transmembrane region" description="Helical" evidence="7">
    <location>
        <begin position="285"/>
        <end position="303"/>
    </location>
</feature>